<keyword evidence="3" id="KW-0813">Transport</keyword>
<evidence type="ECO:0000256" key="5">
    <source>
        <dbReference type="ARBA" id="ARBA00022989"/>
    </source>
</evidence>
<evidence type="ECO:0000256" key="7">
    <source>
        <dbReference type="ARBA" id="ARBA00023136"/>
    </source>
</evidence>
<dbReference type="GO" id="GO:0006882">
    <property type="term" value="P:intracellular zinc ion homeostasis"/>
    <property type="evidence" value="ECO:0007669"/>
    <property type="project" value="InterPro"/>
</dbReference>
<feature type="transmembrane region" description="Helical" evidence="8">
    <location>
        <begin position="221"/>
        <end position="241"/>
    </location>
</feature>
<evidence type="ECO:0000313" key="12">
    <source>
        <dbReference type="Proteomes" id="UP000011087"/>
    </source>
</evidence>
<dbReference type="NCBIfam" id="TIGR01297">
    <property type="entry name" value="CDF"/>
    <property type="match status" value="1"/>
</dbReference>
<keyword evidence="4 8" id="KW-0812">Transmembrane</keyword>
<feature type="transmembrane region" description="Helical" evidence="8">
    <location>
        <begin position="96"/>
        <end position="118"/>
    </location>
</feature>
<dbReference type="EnsemblProtists" id="EKX54850">
    <property type="protein sequence ID" value="EKX54850"/>
    <property type="gene ID" value="GUITHDRAFT_131845"/>
</dbReference>
<evidence type="ECO:0000313" key="10">
    <source>
        <dbReference type="EMBL" id="EKX54850.1"/>
    </source>
</evidence>
<dbReference type="GO" id="GO:0005794">
    <property type="term" value="C:Golgi apparatus"/>
    <property type="evidence" value="ECO:0007669"/>
    <property type="project" value="TreeGrafter"/>
</dbReference>
<dbReference type="Proteomes" id="UP000011087">
    <property type="component" value="Unassembled WGS sequence"/>
</dbReference>
<dbReference type="PANTHER" id="PTHR45755">
    <property type="match status" value="1"/>
</dbReference>
<keyword evidence="7 8" id="KW-0472">Membrane</keyword>
<gene>
    <name evidence="10" type="ORF">GUITHDRAFT_131845</name>
</gene>
<dbReference type="OrthoDB" id="78669at2759"/>
<evidence type="ECO:0000256" key="8">
    <source>
        <dbReference type="SAM" id="Phobius"/>
    </source>
</evidence>
<keyword evidence="12" id="KW-1185">Reference proteome</keyword>
<comment type="subcellular location">
    <subcellularLocation>
        <location evidence="1">Membrane</location>
        <topology evidence="1">Multi-pass membrane protein</topology>
    </subcellularLocation>
</comment>
<dbReference type="HOGENOM" id="CLU_788574_0_0_1"/>
<dbReference type="OMA" id="ECRTANF"/>
<evidence type="ECO:0000256" key="2">
    <source>
        <dbReference type="ARBA" id="ARBA00008873"/>
    </source>
</evidence>
<dbReference type="GO" id="GO:0016020">
    <property type="term" value="C:membrane"/>
    <property type="evidence" value="ECO:0007669"/>
    <property type="project" value="UniProtKB-SubCell"/>
</dbReference>
<reference evidence="10 12" key="1">
    <citation type="journal article" date="2012" name="Nature">
        <title>Algal genomes reveal evolutionary mosaicism and the fate of nucleomorphs.</title>
        <authorList>
            <consortium name="DOE Joint Genome Institute"/>
            <person name="Curtis B.A."/>
            <person name="Tanifuji G."/>
            <person name="Burki F."/>
            <person name="Gruber A."/>
            <person name="Irimia M."/>
            <person name="Maruyama S."/>
            <person name="Arias M.C."/>
            <person name="Ball S.G."/>
            <person name="Gile G.H."/>
            <person name="Hirakawa Y."/>
            <person name="Hopkins J.F."/>
            <person name="Kuo A."/>
            <person name="Rensing S.A."/>
            <person name="Schmutz J."/>
            <person name="Symeonidi A."/>
            <person name="Elias M."/>
            <person name="Eveleigh R.J."/>
            <person name="Herman E.K."/>
            <person name="Klute M.J."/>
            <person name="Nakayama T."/>
            <person name="Obornik M."/>
            <person name="Reyes-Prieto A."/>
            <person name="Armbrust E.V."/>
            <person name="Aves S.J."/>
            <person name="Beiko R.G."/>
            <person name="Coutinho P."/>
            <person name="Dacks J.B."/>
            <person name="Durnford D.G."/>
            <person name="Fast N.M."/>
            <person name="Green B.R."/>
            <person name="Grisdale C.J."/>
            <person name="Hempel F."/>
            <person name="Henrissat B."/>
            <person name="Hoppner M.P."/>
            <person name="Ishida K."/>
            <person name="Kim E."/>
            <person name="Koreny L."/>
            <person name="Kroth P.G."/>
            <person name="Liu Y."/>
            <person name="Malik S.B."/>
            <person name="Maier U.G."/>
            <person name="McRose D."/>
            <person name="Mock T."/>
            <person name="Neilson J.A."/>
            <person name="Onodera N.T."/>
            <person name="Poole A.M."/>
            <person name="Pritham E.J."/>
            <person name="Richards T.A."/>
            <person name="Rocap G."/>
            <person name="Roy S.W."/>
            <person name="Sarai C."/>
            <person name="Schaack S."/>
            <person name="Shirato S."/>
            <person name="Slamovits C.H."/>
            <person name="Spencer D.F."/>
            <person name="Suzuki S."/>
            <person name="Worden A.Z."/>
            <person name="Zauner S."/>
            <person name="Barry K."/>
            <person name="Bell C."/>
            <person name="Bharti A.K."/>
            <person name="Crow J.A."/>
            <person name="Grimwood J."/>
            <person name="Kramer R."/>
            <person name="Lindquist E."/>
            <person name="Lucas S."/>
            <person name="Salamov A."/>
            <person name="McFadden G.I."/>
            <person name="Lane C.E."/>
            <person name="Keeling P.J."/>
            <person name="Gray M.W."/>
            <person name="Grigoriev I.V."/>
            <person name="Archibald J.M."/>
        </authorList>
    </citation>
    <scope>NUCLEOTIDE SEQUENCE</scope>
    <source>
        <strain evidence="10 12">CCMP2712</strain>
    </source>
</reference>
<organism evidence="10">
    <name type="scientific">Guillardia theta (strain CCMP2712)</name>
    <name type="common">Cryptophyte</name>
    <dbReference type="NCBI Taxonomy" id="905079"/>
    <lineage>
        <taxon>Eukaryota</taxon>
        <taxon>Cryptophyceae</taxon>
        <taxon>Pyrenomonadales</taxon>
        <taxon>Geminigeraceae</taxon>
        <taxon>Guillardia</taxon>
    </lineage>
</organism>
<dbReference type="GO" id="GO:0005385">
    <property type="term" value="F:zinc ion transmembrane transporter activity"/>
    <property type="evidence" value="ECO:0007669"/>
    <property type="project" value="InterPro"/>
</dbReference>
<evidence type="ECO:0000256" key="1">
    <source>
        <dbReference type="ARBA" id="ARBA00004141"/>
    </source>
</evidence>
<feature type="domain" description="Cation efflux protein transmembrane" evidence="9">
    <location>
        <begin position="33"/>
        <end position="242"/>
    </location>
</feature>
<dbReference type="PANTHER" id="PTHR45755:SF4">
    <property type="entry name" value="ZINC TRANSPORTER 7"/>
    <property type="match status" value="1"/>
</dbReference>
<dbReference type="InterPro" id="IPR002524">
    <property type="entry name" value="Cation_efflux"/>
</dbReference>
<accession>L1K330</accession>
<evidence type="ECO:0000256" key="3">
    <source>
        <dbReference type="ARBA" id="ARBA00022448"/>
    </source>
</evidence>
<reference evidence="12" key="2">
    <citation type="submission" date="2012-11" db="EMBL/GenBank/DDBJ databases">
        <authorList>
            <person name="Kuo A."/>
            <person name="Curtis B.A."/>
            <person name="Tanifuji G."/>
            <person name="Burki F."/>
            <person name="Gruber A."/>
            <person name="Irimia M."/>
            <person name="Maruyama S."/>
            <person name="Arias M.C."/>
            <person name="Ball S.G."/>
            <person name="Gile G.H."/>
            <person name="Hirakawa Y."/>
            <person name="Hopkins J.F."/>
            <person name="Rensing S.A."/>
            <person name="Schmutz J."/>
            <person name="Symeonidi A."/>
            <person name="Elias M."/>
            <person name="Eveleigh R.J."/>
            <person name="Herman E.K."/>
            <person name="Klute M.J."/>
            <person name="Nakayama T."/>
            <person name="Obornik M."/>
            <person name="Reyes-Prieto A."/>
            <person name="Armbrust E.V."/>
            <person name="Aves S.J."/>
            <person name="Beiko R.G."/>
            <person name="Coutinho P."/>
            <person name="Dacks J.B."/>
            <person name="Durnford D.G."/>
            <person name="Fast N.M."/>
            <person name="Green B.R."/>
            <person name="Grisdale C."/>
            <person name="Hempe F."/>
            <person name="Henrissat B."/>
            <person name="Hoppner M.P."/>
            <person name="Ishida K.-I."/>
            <person name="Kim E."/>
            <person name="Koreny L."/>
            <person name="Kroth P.G."/>
            <person name="Liu Y."/>
            <person name="Malik S.-B."/>
            <person name="Maier U.G."/>
            <person name="McRose D."/>
            <person name="Mock T."/>
            <person name="Neilson J.A."/>
            <person name="Onodera N.T."/>
            <person name="Poole A.M."/>
            <person name="Pritham E.J."/>
            <person name="Richards T.A."/>
            <person name="Rocap G."/>
            <person name="Roy S.W."/>
            <person name="Sarai C."/>
            <person name="Schaack S."/>
            <person name="Shirato S."/>
            <person name="Slamovits C.H."/>
            <person name="Spencer D.F."/>
            <person name="Suzuki S."/>
            <person name="Worden A.Z."/>
            <person name="Zauner S."/>
            <person name="Barry K."/>
            <person name="Bell C."/>
            <person name="Bharti A.K."/>
            <person name="Crow J.A."/>
            <person name="Grimwood J."/>
            <person name="Kramer R."/>
            <person name="Lindquist E."/>
            <person name="Lucas S."/>
            <person name="Salamov A."/>
            <person name="McFadden G.I."/>
            <person name="Lane C.E."/>
            <person name="Keeling P.J."/>
            <person name="Gray M.W."/>
            <person name="Grigoriev I.V."/>
            <person name="Archibald J.M."/>
        </authorList>
    </citation>
    <scope>NUCLEOTIDE SEQUENCE</scope>
    <source>
        <strain evidence="12">CCMP2712</strain>
    </source>
</reference>
<evidence type="ECO:0000256" key="6">
    <source>
        <dbReference type="ARBA" id="ARBA00023065"/>
    </source>
</evidence>
<comment type="similarity">
    <text evidence="2">Belongs to the cation diffusion facilitator (CDF) transporter (TC 2.A.4) family. SLC30A subfamily.</text>
</comment>
<keyword evidence="6" id="KW-0406">Ion transport</keyword>
<name>L1K330_GUITC</name>
<dbReference type="InterPro" id="IPR058533">
    <property type="entry name" value="Cation_efflux_TM"/>
</dbReference>
<evidence type="ECO:0000313" key="11">
    <source>
        <dbReference type="EnsemblProtists" id="EKX54850"/>
    </source>
</evidence>
<dbReference type="RefSeq" id="XP_005841830.1">
    <property type="nucleotide sequence ID" value="XM_005841773.1"/>
</dbReference>
<dbReference type="PaxDb" id="55529-EKX54850"/>
<dbReference type="InterPro" id="IPR027469">
    <property type="entry name" value="Cation_efflux_TMD_sf"/>
</dbReference>
<dbReference type="InterPro" id="IPR045316">
    <property type="entry name" value="Msc2-like"/>
</dbReference>
<feature type="transmembrane region" description="Helical" evidence="8">
    <location>
        <begin position="144"/>
        <end position="162"/>
    </location>
</feature>
<dbReference type="AlphaFoldDB" id="L1K330"/>
<reference evidence="11" key="3">
    <citation type="submission" date="2015-06" db="UniProtKB">
        <authorList>
            <consortium name="EnsemblProtists"/>
        </authorList>
    </citation>
    <scope>IDENTIFICATION</scope>
</reference>
<dbReference type="Gene3D" id="1.20.1510.10">
    <property type="entry name" value="Cation efflux protein transmembrane domain"/>
    <property type="match status" value="1"/>
</dbReference>
<dbReference type="eggNOG" id="KOG1484">
    <property type="taxonomic scope" value="Eukaryota"/>
</dbReference>
<dbReference type="GeneID" id="17311446"/>
<dbReference type="Pfam" id="PF01545">
    <property type="entry name" value="Cation_efflux"/>
    <property type="match status" value="1"/>
</dbReference>
<evidence type="ECO:0000259" key="9">
    <source>
        <dbReference type="Pfam" id="PF01545"/>
    </source>
</evidence>
<keyword evidence="5 8" id="KW-1133">Transmembrane helix</keyword>
<dbReference type="SUPFAM" id="SSF161111">
    <property type="entry name" value="Cation efflux protein transmembrane domain-like"/>
    <property type="match status" value="1"/>
</dbReference>
<proteinExistence type="inferred from homology"/>
<dbReference type="KEGG" id="gtt:GUITHDRAFT_131845"/>
<sequence length="352" mass="39469">MLPKFLSSKGLRRGAAILQPYKEYLNIFSFISCLQATLLLSEYVYAEHVGSVLLKAHSFHVAIEFIEGASRILSSFYQRKPADTVFTYGYGRFPILLEYCCATVIVMLCSTLAIDALVRLKYTTPARDNAPCDFEQNHLHTTDLTVPSCLFATFFLAIVTMAHRAKQFSNRYNYVYQTNTDTGSKSLLAVLGRRRLILNFLTSLMIVASSFMLRWTKLNAVDSIAGFFLILMVIPALHQIVTRTCPILLQKAPAGPRAAFDKATREIATFEEVVECSSEHFWVQSPGVSVGTVAVRLRSQVDTQEILNRIRNRFAGAVTELTVQIETADSFGSAPRVYTNRPYDDTNLTARI</sequence>
<dbReference type="EMBL" id="JH992966">
    <property type="protein sequence ID" value="EKX54850.1"/>
    <property type="molecule type" value="Genomic_DNA"/>
</dbReference>
<protein>
    <recommendedName>
        <fullName evidence="9">Cation efflux protein transmembrane domain-containing protein</fullName>
    </recommendedName>
</protein>
<evidence type="ECO:0000256" key="4">
    <source>
        <dbReference type="ARBA" id="ARBA00022692"/>
    </source>
</evidence>
<feature type="transmembrane region" description="Helical" evidence="8">
    <location>
        <begin position="196"/>
        <end position="215"/>
    </location>
</feature>